<keyword evidence="6" id="KW-0677">Repeat</keyword>
<dbReference type="Pfam" id="PF00668">
    <property type="entry name" value="Condensation"/>
    <property type="match status" value="4"/>
</dbReference>
<dbReference type="GO" id="GO:0017000">
    <property type="term" value="P:antibiotic biosynthetic process"/>
    <property type="evidence" value="ECO:0007669"/>
    <property type="project" value="UniProtKB-KW"/>
</dbReference>
<dbReference type="Gene3D" id="3.40.50.1820">
    <property type="entry name" value="alpha/beta hydrolase"/>
    <property type="match status" value="1"/>
</dbReference>
<reference evidence="10 11" key="3">
    <citation type="journal article" date="2012" name="J. Bacteriol.">
        <title>Genome Sequence of Paenibacillus terrae HPL-003, a Xylanase-Producing Bacterium Isolated from Soil Found in Forest Residue.</title>
        <authorList>
            <person name="Shin S.H."/>
            <person name="Kim S."/>
            <person name="Kim J.Y."/>
            <person name="Song H.Y."/>
            <person name="Cho S.J."/>
            <person name="Kim D.R."/>
            <person name="Lee K.I."/>
            <person name="Lim H.K."/>
            <person name="Park N.J."/>
            <person name="Hwang I.T."/>
            <person name="Yang K.S."/>
        </authorList>
    </citation>
    <scope>NUCLEOTIDE SEQUENCE [LARGE SCALE GENOMIC DNA]</scope>
    <source>
        <strain evidence="10 11">HPL-003</strain>
    </source>
</reference>
<dbReference type="Gene3D" id="3.40.50.12780">
    <property type="entry name" value="N-terminal domain of ligase-like"/>
    <property type="match status" value="1"/>
</dbReference>
<dbReference type="Gene3D" id="3.30.559.30">
    <property type="entry name" value="Nonribosomal peptide synthetase, condensation domain"/>
    <property type="match status" value="3"/>
</dbReference>
<evidence type="ECO:0000256" key="2">
    <source>
        <dbReference type="ARBA" id="ARBA00006432"/>
    </source>
</evidence>
<dbReference type="GO" id="GO:0044550">
    <property type="term" value="P:secondary metabolite biosynthetic process"/>
    <property type="evidence" value="ECO:0007669"/>
    <property type="project" value="UniProtKB-ARBA"/>
</dbReference>
<dbReference type="PANTHER" id="PTHR45527">
    <property type="entry name" value="NONRIBOSOMAL PEPTIDE SYNTHETASE"/>
    <property type="match status" value="1"/>
</dbReference>
<dbReference type="Gene3D" id="3.40.50.980">
    <property type="match status" value="2"/>
</dbReference>
<dbReference type="Gene3D" id="2.30.38.10">
    <property type="entry name" value="Luciferase, Domain 3"/>
    <property type="match status" value="1"/>
</dbReference>
<dbReference type="FunFam" id="3.40.50.12780:FF:000012">
    <property type="entry name" value="Non-ribosomal peptide synthetase"/>
    <property type="match status" value="2"/>
</dbReference>
<dbReference type="InterPro" id="IPR020845">
    <property type="entry name" value="AMP-binding_CS"/>
</dbReference>
<dbReference type="KEGG" id="pta:HPL003_19865"/>
<reference key="2">
    <citation type="submission" date="2011-11" db="EMBL/GenBank/DDBJ databases">
        <authorList>
            <person name="Shin S.H."/>
            <person name="Kim S."/>
            <person name="Kim J.Y."/>
        </authorList>
    </citation>
    <scope>NUCLEOTIDE SEQUENCE</scope>
    <source>
        <strain>HPL-003</strain>
    </source>
</reference>
<dbReference type="GO" id="GO:0008610">
    <property type="term" value="P:lipid biosynthetic process"/>
    <property type="evidence" value="ECO:0007669"/>
    <property type="project" value="UniProtKB-ARBA"/>
</dbReference>
<dbReference type="FunFam" id="3.40.50.980:FF:000001">
    <property type="entry name" value="Non-ribosomal peptide synthetase"/>
    <property type="match status" value="1"/>
</dbReference>
<reference evidence="11" key="1">
    <citation type="submission" date="2011-11" db="EMBL/GenBank/DDBJ databases">
        <title>Complete sequence of Paenibacillus terrae HPL-003.</title>
        <authorList>
            <person name="Shin S.H."/>
            <person name="Kim S."/>
            <person name="Kim J.Y."/>
        </authorList>
    </citation>
    <scope>NUCLEOTIDE SEQUENCE [LARGE SCALE GENOMIC DNA]</scope>
    <source>
        <strain evidence="11">HPL-003</strain>
    </source>
</reference>
<dbReference type="EMBL" id="CP003107">
    <property type="protein sequence ID" value="AET60711.1"/>
    <property type="molecule type" value="Genomic_DNA"/>
</dbReference>
<dbReference type="InterPro" id="IPR042099">
    <property type="entry name" value="ANL_N_sf"/>
</dbReference>
<dbReference type="PANTHER" id="PTHR45527:SF1">
    <property type="entry name" value="FATTY ACID SYNTHASE"/>
    <property type="match status" value="1"/>
</dbReference>
<dbReference type="GO" id="GO:0031177">
    <property type="term" value="F:phosphopantetheine binding"/>
    <property type="evidence" value="ECO:0007669"/>
    <property type="project" value="InterPro"/>
</dbReference>
<feature type="domain" description="Carrier" evidence="9">
    <location>
        <begin position="2339"/>
        <end position="2413"/>
    </location>
</feature>
<dbReference type="FunFam" id="3.30.300.30:FF:000010">
    <property type="entry name" value="Enterobactin synthetase component F"/>
    <property type="match status" value="2"/>
</dbReference>
<dbReference type="GO" id="GO:0043041">
    <property type="term" value="P:amino acid activation for nonribosomal peptide biosynthetic process"/>
    <property type="evidence" value="ECO:0007669"/>
    <property type="project" value="TreeGrafter"/>
</dbReference>
<dbReference type="SUPFAM" id="SSF52777">
    <property type="entry name" value="CoA-dependent acyltransferases"/>
    <property type="match status" value="6"/>
</dbReference>
<dbReference type="SMART" id="SM00823">
    <property type="entry name" value="PKS_PP"/>
    <property type="match status" value="2"/>
</dbReference>
<dbReference type="SUPFAM" id="SSF56801">
    <property type="entry name" value="Acetyl-CoA synthetase-like"/>
    <property type="match status" value="2"/>
</dbReference>
<keyword evidence="5" id="KW-0436">Ligase</keyword>
<dbReference type="STRING" id="985665.HPL003_19865"/>
<dbReference type="InterPro" id="IPR023213">
    <property type="entry name" value="CAT-like_dom_sf"/>
</dbReference>
<proteinExistence type="inferred from homology"/>
<comment type="similarity">
    <text evidence="2">Belongs to the ATP-dependent AMP-binding enzyme family.</text>
</comment>
<gene>
    <name evidence="10" type="ordered locus">HPL003_19865</name>
</gene>
<dbReference type="InterPro" id="IPR001242">
    <property type="entry name" value="Condensation_dom"/>
</dbReference>
<dbReference type="SUPFAM" id="SSF47336">
    <property type="entry name" value="ACP-like"/>
    <property type="match status" value="2"/>
</dbReference>
<dbReference type="Gene3D" id="3.30.300.30">
    <property type="match status" value="2"/>
</dbReference>
<dbReference type="InterPro" id="IPR025110">
    <property type="entry name" value="AMP-bd_C"/>
</dbReference>
<evidence type="ECO:0000313" key="11">
    <source>
        <dbReference type="Proteomes" id="UP000005876"/>
    </source>
</evidence>
<evidence type="ECO:0000259" key="9">
    <source>
        <dbReference type="PROSITE" id="PS50075"/>
    </source>
</evidence>
<evidence type="ECO:0000256" key="7">
    <source>
        <dbReference type="ARBA" id="ARBA00023194"/>
    </source>
</evidence>
<dbReference type="PROSITE" id="PS00455">
    <property type="entry name" value="AMP_BINDING"/>
    <property type="match status" value="2"/>
</dbReference>
<evidence type="ECO:0000256" key="8">
    <source>
        <dbReference type="ARBA" id="ARBA00023268"/>
    </source>
</evidence>
<sequence length="2956" mass="334349">MSKSLEIEKVANLTPLQEGMLFHTVMEPESQAYYEQVRITIRGVLSLEALQKSFQNLVQRHESLRSNIYHKSASRARLIVFKERNATLRYENLTDIPEIDKAEVIRKYADTVRNERYDLSKDLLVRLTVLQTQADAYTLLLSFHHIIMDGWCLGIVKEELFGAYETLKAGEPVLLPVPQSYTDYARWLDKQDKAAAKEYWRSILDGYDQLAVLPTLPVSRELQADVGYSLCEHTTSLAEETTRQLRTVAERNGATLSSLFLAAWGIVLGAYNQSEDVVFGTVVSGRPPALEGVEQMLGLFINTIPVRIKFDAEQSFSHLLRDVQQMAVQSQTYDYCSLAEIQSQSAIKQQLLDHFVVFENYPLEDMIGQSDLEERLGFIVEDVHLYEETPYHFNIEVEDGKALSFILSYNSLVYNNEAMTRLAGHLEQVLVQIARTPEILLRDIRLLTSAEETELTKIWSGPVADYPAGTIHEILEAQAERTPEQTAVIYEDIALTYRELNERSNRLARTLRSHGVTADRLVGLMSERSVDMIVGIFGILKAGGAYVPIDPTYPEERIRYMLDDSGAHLLLTQNHLVENVAFNGKILVLNGEPSVYHENGTNLEPVSGSKDLAYMIYTSGTTGQPKGVMIEQGSVSNLVHALVERVYSRYDQPLQVAWLSAYVFDASVQQIFASLLLGHTLHVVSREVSLNGEQLIAYYRKHQIDLSDGTPAHLYILSETVLVTEAPGVRHFLIGGEALSVQLVNAFLHKWSGYHPVITNVYGPTETTVDATAYTIEDPEDLNVLLEKGAHTLSIGTPLVNQSVYILDTHQKPVPIGVAGELYISGAGVARGYMNRGELTAEKFMKNPFSGGVSGYEQMYRTGDLARWIADGDIEYLGRLDHQVKIRGYRIELGEVESQLLKVERVREVVVIAHADETGQKQMVAYYVAAQEIDVADLRSELGQKMPSYMIPLYFVQLDRMPLSPNGKIDRKALPAPEASLQSGVEHIAARTWVESELAQIWQDVLGLPQVGVKENFFEIGGHSLRAMTLVSKIHKELNKSLSLRSIFEAPTIEQLAAVIESLDQVVYASIPVTEERAYYPLSSAQKRMYVLNRIDPDDVNYNMPAVIQVSGSLDVKRVEEAFRQIILRHATLRTSFELVNGEPIQRIQDTVPFEVEYMKIEEQQIVTDVLALEVKIDSLVRAFVRPFNLQTAPLLRVALVDLAVQRIDEKPQHLLMVDMHHIISDGVSTGVLTNEFVRLYSGEELPSLRIQYKDYAIWQQSQAQQEWMKRQEAYWLNTFQGELPVLDLPTDFARPAVRSTAGDTVMFGLEREVSERLKELAAQTGSTLYMVLLAAYTALLHQYTGQKDIIVGTPIAGRPHADLEPIIGMFVGTLALRNYPTAEQTFRSYVEDVKIRALQAYEHQDYPFETLVDQLNVKRDMSRNPVFDTMVVLQNTEQSELKLKDLSFRLYDMEQTPVKFDLTLEAREEESGIQFGLQYATTLYQRETIEQITRHFVRLAEVIAASPDTTLSELEWITVEETVDVLKVHQERQKASRYWSAYLDGYEEQACLPQAKIPGNTEYKAERLDFDLGASLTAGIWQIAQRDQVTMNALVQTVWGILLQKYNGMDDVVFGSVVLESATDIPYAEPEISSPLNPVPVRICSNEDSLFSDMMKQNQEHFRASLPYNMYSLDDIQALTELKQDLINHRIIFANAPMNEQVEQRGDGGEASLENAGFESAEPSNYDFNLVIRSGETIQTSFGYNARAFERESIEQIQGHLVRLLEQVVANPEIRVHELDVVTESEREQIVGVWSNISAEYPREQTIHELFEAQAAQTPEQAALFFEGEQLTYRELNERANRLARTLRSHGVTTDRLVGLMTERSMDMVVGIFAILKAGGAYVPLDPTYPEERIRYMLDNSGADILLTQSRLAEKVAFDGKVLILDGEQAESATAAVNALFTDTQAATSSEKAKNRLIYTSVYHEDGSNLEPVSGSNDLAYVIYTSGTTGQPKGVMVEHRGLCNLKTYFDQTLHIGLSDHTMLFASYSFDVACWEIFQALFCGATLYVPTMETILDYKEFEQYIAEHRITVLMLPPTYAVYLEPRRMPNVRILLTAGSAATTELVNKWKDSVVYYNAYGPTEDSIITSIWPLPEDSSAVEVISIGRPVPNHRVYVVDVHGHLAPVSVAGELCVSGDGLARGYLHRPELTDEKFIPNPFADRETGYERMYRTGDLARWMPDGNIEHLGRIDHQVKIRGYRIELGEVEASMLKVEKVQEVIVLAHEDEQGQHQLVAYYVAEQEVSAGELRSLLSEKLPNYMVPSFFVQLEQMPLTPNGKIDRKALPAPELASHTDVTYVAPKNEVEQQLAHLWQAVLGVEKVGIDDNFFELGGHSLKAIQLVSKAQESGISLGIHQVLQHQTIRGLSDLLSVDEVDTNQDTGIMVFTEAEQWISETFGVQAMLQSIPIDEQDYLFLHVHPFRADQVDEMATLISSHIHSDLHPHYIVPMGEGDAGQMLRTGSTKSEQTDDEQERSYKHLVEDWIFTIAKMNANWNENILSTEAVHRFPLAPAQHYHLLHPASSGTVIRLDHYVDVERLSTAVRQLIHRHELLRSVLSQSDGIWEWEVKATPEHISLPFVDLSVYPVQTQHQFLSSIMSNLYFEPYEQIQSLQYRIVLVRLNLRDHLLLLPCSHIIYDGTSGVVLQSQLFEAYDHMQQAETAEGFHYRDYVDYIRQGPKEISDQQIVGQFKLQAFGDNNSHIHARTREYNYAKSTQYSWELKLHDVPTQDGAASLWNITLHMAFQFFSGYFEQLEVPIWLTQYGRQYGDRNYFGSVGEYIDHIPVLLHKEGMISYENDIQRLLDIAANHHLNFLNLIFNKEMEPAYPQSSSILKKGLEQLPIVFNYLGEMQEDINMLSALNTGREQVGGGKTIFFESTHTGSGLQISLILPYEEDREDIHRIFQAANDKILSDLTVTK</sequence>
<feature type="domain" description="Carrier" evidence="9">
    <location>
        <begin position="989"/>
        <end position="1064"/>
    </location>
</feature>
<evidence type="ECO:0000256" key="6">
    <source>
        <dbReference type="ARBA" id="ARBA00022737"/>
    </source>
</evidence>
<dbReference type="Gene3D" id="3.30.559.10">
    <property type="entry name" value="Chloramphenicol acetyltransferase-like domain"/>
    <property type="match status" value="4"/>
</dbReference>
<keyword evidence="4" id="KW-0597">Phosphoprotein</keyword>
<dbReference type="GO" id="GO:0005829">
    <property type="term" value="C:cytosol"/>
    <property type="evidence" value="ECO:0007669"/>
    <property type="project" value="TreeGrafter"/>
</dbReference>
<dbReference type="OrthoDB" id="9765680at2"/>
<dbReference type="NCBIfam" id="NF003417">
    <property type="entry name" value="PRK04813.1"/>
    <property type="match status" value="3"/>
</dbReference>
<evidence type="ECO:0000256" key="1">
    <source>
        <dbReference type="ARBA" id="ARBA00001957"/>
    </source>
</evidence>
<dbReference type="Proteomes" id="UP000005876">
    <property type="component" value="Chromosome"/>
</dbReference>
<evidence type="ECO:0000256" key="5">
    <source>
        <dbReference type="ARBA" id="ARBA00022598"/>
    </source>
</evidence>
<dbReference type="InterPro" id="IPR029058">
    <property type="entry name" value="AB_hydrolase_fold"/>
</dbReference>
<keyword evidence="8" id="KW-0511">Multifunctional enzyme</keyword>
<dbReference type="GO" id="GO:0016874">
    <property type="term" value="F:ligase activity"/>
    <property type="evidence" value="ECO:0007669"/>
    <property type="project" value="UniProtKB-KW"/>
</dbReference>
<keyword evidence="7" id="KW-0045">Antibiotic biosynthesis</keyword>
<dbReference type="Pfam" id="PF00550">
    <property type="entry name" value="PP-binding"/>
    <property type="match status" value="2"/>
</dbReference>
<dbReference type="Pfam" id="PF13193">
    <property type="entry name" value="AMP-binding_C"/>
    <property type="match status" value="2"/>
</dbReference>
<dbReference type="InterPro" id="IPR009081">
    <property type="entry name" value="PP-bd_ACP"/>
</dbReference>
<dbReference type="InterPro" id="IPR036736">
    <property type="entry name" value="ACP-like_sf"/>
</dbReference>
<organism evidence="10 11">
    <name type="scientific">Paenibacillus terrae (strain HPL-003)</name>
    <dbReference type="NCBI Taxonomy" id="985665"/>
    <lineage>
        <taxon>Bacteria</taxon>
        <taxon>Bacillati</taxon>
        <taxon>Bacillota</taxon>
        <taxon>Bacilli</taxon>
        <taxon>Bacillales</taxon>
        <taxon>Paenibacillaceae</taxon>
        <taxon>Paenibacillus</taxon>
    </lineage>
</organism>
<dbReference type="PROSITE" id="PS50075">
    <property type="entry name" value="CARRIER"/>
    <property type="match status" value="2"/>
</dbReference>
<evidence type="ECO:0000256" key="3">
    <source>
        <dbReference type="ARBA" id="ARBA00022450"/>
    </source>
</evidence>
<dbReference type="InterPro" id="IPR010071">
    <property type="entry name" value="AA_adenyl_dom"/>
</dbReference>
<dbReference type="FunFam" id="3.30.559.30:FF:000001">
    <property type="entry name" value="Non-ribosomal peptide synthetase"/>
    <property type="match status" value="1"/>
</dbReference>
<dbReference type="InterPro" id="IPR000873">
    <property type="entry name" value="AMP-dep_synth/lig_dom"/>
</dbReference>
<dbReference type="FunFam" id="2.30.38.10:FF:000001">
    <property type="entry name" value="Non-ribosomal peptide synthetase PvdI"/>
    <property type="match status" value="2"/>
</dbReference>
<dbReference type="CDD" id="cd19543">
    <property type="entry name" value="DCL_NRPS"/>
    <property type="match status" value="1"/>
</dbReference>
<comment type="cofactor">
    <cofactor evidence="1">
        <name>pantetheine 4'-phosphate</name>
        <dbReference type="ChEBI" id="CHEBI:47942"/>
    </cofactor>
</comment>
<dbReference type="InterPro" id="IPR006162">
    <property type="entry name" value="Ppantetheine_attach_site"/>
</dbReference>
<evidence type="ECO:0000256" key="4">
    <source>
        <dbReference type="ARBA" id="ARBA00022553"/>
    </source>
</evidence>
<dbReference type="FunFam" id="1.10.1200.10:FF:000005">
    <property type="entry name" value="Nonribosomal peptide synthetase 1"/>
    <property type="match status" value="2"/>
</dbReference>
<accession>G7W355</accession>
<dbReference type="InterPro" id="IPR045851">
    <property type="entry name" value="AMP-bd_C_sf"/>
</dbReference>
<name>G7W355_PAETH</name>
<dbReference type="PROSITE" id="PS00012">
    <property type="entry name" value="PHOSPHOPANTETHEINE"/>
    <property type="match status" value="2"/>
</dbReference>
<protein>
    <submittedName>
        <fullName evidence="10">Gramicidin S synthetase I</fullName>
    </submittedName>
</protein>
<dbReference type="Pfam" id="PF00501">
    <property type="entry name" value="AMP-binding"/>
    <property type="match status" value="2"/>
</dbReference>
<dbReference type="InterPro" id="IPR020806">
    <property type="entry name" value="PKS_PP-bd"/>
</dbReference>
<dbReference type="CDD" id="cd19531">
    <property type="entry name" value="LCL_NRPS-like"/>
    <property type="match status" value="1"/>
</dbReference>
<dbReference type="NCBIfam" id="TIGR01733">
    <property type="entry name" value="AA-adenyl-dom"/>
    <property type="match status" value="2"/>
</dbReference>
<keyword evidence="3" id="KW-0596">Phosphopantetheine</keyword>
<evidence type="ECO:0000313" key="10">
    <source>
        <dbReference type="EMBL" id="AET60711.1"/>
    </source>
</evidence>
<dbReference type="Gene3D" id="1.10.1200.10">
    <property type="entry name" value="ACP-like"/>
    <property type="match status" value="1"/>
</dbReference>
<dbReference type="HOGENOM" id="CLU_000022_11_0_9"/>
<dbReference type="eggNOG" id="COG1020">
    <property type="taxonomic scope" value="Bacteria"/>
</dbReference>